<evidence type="ECO:0000313" key="3">
    <source>
        <dbReference type="EMBL" id="SUC31952.1"/>
    </source>
</evidence>
<dbReference type="Gene3D" id="1.20.5.170">
    <property type="match status" value="1"/>
</dbReference>
<feature type="compositionally biased region" description="Basic and acidic residues" evidence="2">
    <location>
        <begin position="196"/>
        <end position="212"/>
    </location>
</feature>
<reference evidence="3 4" key="1">
    <citation type="submission" date="2018-06" db="EMBL/GenBank/DDBJ databases">
        <authorList>
            <consortium name="Pathogen Informatics"/>
            <person name="Doyle S."/>
        </authorList>
    </citation>
    <scope>NUCLEOTIDE SEQUENCE [LARGE SCALE GENOMIC DNA]</scope>
    <source>
        <strain evidence="3 4">NCTC11801</strain>
    </source>
</reference>
<gene>
    <name evidence="3" type="ORF">NCTC11801_02925</name>
</gene>
<proteinExistence type="predicted"/>
<feature type="coiled-coil region" evidence="1">
    <location>
        <begin position="51"/>
        <end position="131"/>
    </location>
</feature>
<feature type="region of interest" description="Disordered" evidence="2">
    <location>
        <begin position="196"/>
        <end position="220"/>
    </location>
</feature>
<evidence type="ECO:0000256" key="1">
    <source>
        <dbReference type="SAM" id="Coils"/>
    </source>
</evidence>
<keyword evidence="1" id="KW-0175">Coiled coil</keyword>
<name>A0A379FTI4_PRORE</name>
<evidence type="ECO:0000256" key="2">
    <source>
        <dbReference type="SAM" id="MobiDB-lite"/>
    </source>
</evidence>
<sequence length="220" mass="24008">MKKPYTLKDLVSLLKGKRANDAESATLTADEIVGMIAALEKSLEDLNGQGTEEAAAKAQEVLTQLSELKSQLEGMKAGLNDDASNTDGNSNDDVATLKEQNAQLQAKVTELEAENSSLKEELERLKNAQSTETTLNDAKSRFPKVNLKDAKSERDIHAAVLVQRGVFNDSAVKNMTDEALRSAYVALQVSTKPRSDIGKHLFNDAKPEEPRNYTKQFGGK</sequence>
<accession>A0A379FTI4</accession>
<dbReference type="AlphaFoldDB" id="A0A379FTI4"/>
<evidence type="ECO:0000313" key="4">
    <source>
        <dbReference type="Proteomes" id="UP000254208"/>
    </source>
</evidence>
<organism evidence="3 4">
    <name type="scientific">Providencia rettgeri</name>
    <dbReference type="NCBI Taxonomy" id="587"/>
    <lineage>
        <taxon>Bacteria</taxon>
        <taxon>Pseudomonadati</taxon>
        <taxon>Pseudomonadota</taxon>
        <taxon>Gammaproteobacteria</taxon>
        <taxon>Enterobacterales</taxon>
        <taxon>Morganellaceae</taxon>
        <taxon>Providencia</taxon>
    </lineage>
</organism>
<dbReference type="EMBL" id="UGTZ01000001">
    <property type="protein sequence ID" value="SUC31952.1"/>
    <property type="molecule type" value="Genomic_DNA"/>
</dbReference>
<dbReference type="Proteomes" id="UP000254208">
    <property type="component" value="Unassembled WGS sequence"/>
</dbReference>
<protein>
    <submittedName>
        <fullName evidence="3">Uncharacterized protein</fullName>
    </submittedName>
</protein>